<dbReference type="SUPFAM" id="SSF51735">
    <property type="entry name" value="NAD(P)-binding Rossmann-fold domains"/>
    <property type="match status" value="1"/>
</dbReference>
<feature type="domain" description="NAD-dependent epimerase/dehydratase" evidence="1">
    <location>
        <begin position="6"/>
        <end position="72"/>
    </location>
</feature>
<dbReference type="EMBL" id="BARU01022682">
    <property type="protein sequence ID" value="GAH59547.1"/>
    <property type="molecule type" value="Genomic_DNA"/>
</dbReference>
<dbReference type="AlphaFoldDB" id="X1GQU0"/>
<sequence>MKLLCSGSAGFIGSSLVERLILEGNDVVSYDLRPSPMGESIIGDITDPDAFRVAVDGCEAVYHLAAAADLNWCS</sequence>
<dbReference type="InterPro" id="IPR036291">
    <property type="entry name" value="NAD(P)-bd_dom_sf"/>
</dbReference>
<dbReference type="Gene3D" id="3.40.50.720">
    <property type="entry name" value="NAD(P)-binding Rossmann-like Domain"/>
    <property type="match status" value="1"/>
</dbReference>
<evidence type="ECO:0000259" key="1">
    <source>
        <dbReference type="Pfam" id="PF01370"/>
    </source>
</evidence>
<feature type="non-terminal residue" evidence="2">
    <location>
        <position position="74"/>
    </location>
</feature>
<proteinExistence type="predicted"/>
<accession>X1GQU0</accession>
<gene>
    <name evidence="2" type="ORF">S03H2_36909</name>
</gene>
<organism evidence="2">
    <name type="scientific">marine sediment metagenome</name>
    <dbReference type="NCBI Taxonomy" id="412755"/>
    <lineage>
        <taxon>unclassified sequences</taxon>
        <taxon>metagenomes</taxon>
        <taxon>ecological metagenomes</taxon>
    </lineage>
</organism>
<reference evidence="2" key="1">
    <citation type="journal article" date="2014" name="Front. Microbiol.">
        <title>High frequency of phylogenetically diverse reductive dehalogenase-homologous genes in deep subseafloor sedimentary metagenomes.</title>
        <authorList>
            <person name="Kawai M."/>
            <person name="Futagami T."/>
            <person name="Toyoda A."/>
            <person name="Takaki Y."/>
            <person name="Nishi S."/>
            <person name="Hori S."/>
            <person name="Arai W."/>
            <person name="Tsubouchi T."/>
            <person name="Morono Y."/>
            <person name="Uchiyama I."/>
            <person name="Ito T."/>
            <person name="Fujiyama A."/>
            <person name="Inagaki F."/>
            <person name="Takami H."/>
        </authorList>
    </citation>
    <scope>NUCLEOTIDE SEQUENCE</scope>
    <source>
        <strain evidence="2">Expedition CK06-06</strain>
    </source>
</reference>
<evidence type="ECO:0000313" key="2">
    <source>
        <dbReference type="EMBL" id="GAH59547.1"/>
    </source>
</evidence>
<protein>
    <recommendedName>
        <fullName evidence="1">NAD-dependent epimerase/dehydratase domain-containing protein</fullName>
    </recommendedName>
</protein>
<dbReference type="Pfam" id="PF01370">
    <property type="entry name" value="Epimerase"/>
    <property type="match status" value="1"/>
</dbReference>
<comment type="caution">
    <text evidence="2">The sequence shown here is derived from an EMBL/GenBank/DDBJ whole genome shotgun (WGS) entry which is preliminary data.</text>
</comment>
<name>X1GQU0_9ZZZZ</name>
<dbReference type="InterPro" id="IPR001509">
    <property type="entry name" value="Epimerase_deHydtase"/>
</dbReference>